<organism evidence="2 3">
    <name type="scientific">Nonomuraea thailandensis</name>
    <dbReference type="NCBI Taxonomy" id="1188745"/>
    <lineage>
        <taxon>Bacteria</taxon>
        <taxon>Bacillati</taxon>
        <taxon>Actinomycetota</taxon>
        <taxon>Actinomycetes</taxon>
        <taxon>Streptosporangiales</taxon>
        <taxon>Streptosporangiaceae</taxon>
        <taxon>Nonomuraea</taxon>
    </lineage>
</organism>
<reference evidence="2" key="1">
    <citation type="submission" date="2022-06" db="EMBL/GenBank/DDBJ databases">
        <title>Sequencing the genomes of 1000 actinobacteria strains.</title>
        <authorList>
            <person name="Klenk H.-P."/>
        </authorList>
    </citation>
    <scope>NUCLEOTIDE SEQUENCE</scope>
    <source>
        <strain evidence="2">DSM 46694</strain>
    </source>
</reference>
<dbReference type="RefSeq" id="WP_253740569.1">
    <property type="nucleotide sequence ID" value="NZ_JAMZEB010000002.1"/>
</dbReference>
<accession>A0A9X2G7P8</accession>
<dbReference type="Proteomes" id="UP001139648">
    <property type="component" value="Unassembled WGS sequence"/>
</dbReference>
<evidence type="ECO:0000313" key="3">
    <source>
        <dbReference type="Proteomes" id="UP001139648"/>
    </source>
</evidence>
<gene>
    <name evidence="2" type="ORF">HD597_001097</name>
</gene>
<dbReference type="EMBL" id="JAMZEB010000002">
    <property type="protein sequence ID" value="MCP2354077.1"/>
    <property type="molecule type" value="Genomic_DNA"/>
</dbReference>
<proteinExistence type="predicted"/>
<feature type="region of interest" description="Disordered" evidence="1">
    <location>
        <begin position="1"/>
        <end position="51"/>
    </location>
</feature>
<evidence type="ECO:0000256" key="1">
    <source>
        <dbReference type="SAM" id="MobiDB-lite"/>
    </source>
</evidence>
<sequence length="51" mass="5506">MIVRTPGQRLPRDHPAGERAGPRPGDGSPLALDTPPIAERRRVQGPWPESG</sequence>
<keyword evidence="3" id="KW-1185">Reference proteome</keyword>
<dbReference type="AlphaFoldDB" id="A0A9X2G7P8"/>
<protein>
    <submittedName>
        <fullName evidence="2">Uncharacterized protein</fullName>
    </submittedName>
</protein>
<name>A0A9X2G7P8_9ACTN</name>
<evidence type="ECO:0000313" key="2">
    <source>
        <dbReference type="EMBL" id="MCP2354077.1"/>
    </source>
</evidence>
<feature type="compositionally biased region" description="Basic and acidic residues" evidence="1">
    <location>
        <begin position="10"/>
        <end position="21"/>
    </location>
</feature>
<comment type="caution">
    <text evidence="2">The sequence shown here is derived from an EMBL/GenBank/DDBJ whole genome shotgun (WGS) entry which is preliminary data.</text>
</comment>